<dbReference type="PANTHER" id="PTHR30575">
    <property type="entry name" value="PEPTIDASE M20"/>
    <property type="match status" value="1"/>
</dbReference>
<dbReference type="SUPFAM" id="SSF55031">
    <property type="entry name" value="Bacterial exopeptidase dimerisation domain"/>
    <property type="match status" value="1"/>
</dbReference>
<dbReference type="GO" id="GO:0046657">
    <property type="term" value="P:folic acid catabolic process"/>
    <property type="evidence" value="ECO:0007669"/>
    <property type="project" value="TreeGrafter"/>
</dbReference>
<name>A0A379DCY9_9FIRM</name>
<sequence>MTYSEELEKLSKEIWELAELKFNEVESAKLQMEFMRNNGFEVVDNLAYMPTAFSATYGKTGPKIAFLGEFDALSGLSQKADSLKKEELTCGGSGHGCGHHLLGVGAMEAALKLKDYIIENEIDATVIYYGCPGEEGGSGKAFMAKYGVFDDVDVAFSWHPFNHNHVITGSMLSNIQSYVRFKGVSAHAASSPHLGRSALDALELTNIGIQFLREHMEDTDRIHYSILNGGSKSPNVVQAEAEGLYLVRSKNNKSVIELYKRFEDIVKGAALMSGVDYEIEFDKACSNMISNKVLEKLLYEAFLEVGPVKYTEEEKEYAFKFKETYPEINFANQIVLPMVLDPNEEMEYMKDHSLHEKISKYLSTDKIMMGSSDVGDVSNVVPTAQIAVACFAFGTIGHSWEEVAQGKSSIAMKGMHKAGEVLYTAAKKLLKDPDLILKAKEELEKSRGAEFISPIPDNKKPNIKD</sequence>
<dbReference type="FunFam" id="3.30.70.360:FF:000004">
    <property type="entry name" value="Peptidase M20 domain-containing protein 2"/>
    <property type="match status" value="1"/>
</dbReference>
<dbReference type="PANTHER" id="PTHR30575:SF0">
    <property type="entry name" value="XAA-ARG DIPEPTIDASE"/>
    <property type="match status" value="1"/>
</dbReference>
<dbReference type="InterPro" id="IPR036264">
    <property type="entry name" value="Bact_exopeptidase_dim_dom"/>
</dbReference>
<dbReference type="AlphaFoldDB" id="A0A379DCY9"/>
<dbReference type="Pfam" id="PF07687">
    <property type="entry name" value="M20_dimer"/>
    <property type="match status" value="1"/>
</dbReference>
<proteinExistence type="predicted"/>
<reference evidence="2 3" key="1">
    <citation type="submission" date="2018-06" db="EMBL/GenBank/DDBJ databases">
        <authorList>
            <consortium name="Pathogen Informatics"/>
            <person name="Doyle S."/>
        </authorList>
    </citation>
    <scope>NUCLEOTIDE SEQUENCE [LARGE SCALE GENOMIC DNA]</scope>
    <source>
        <strain evidence="2 3">NCTC11088</strain>
    </source>
</reference>
<evidence type="ECO:0000313" key="3">
    <source>
        <dbReference type="Proteomes" id="UP000254777"/>
    </source>
</evidence>
<dbReference type="InterPro" id="IPR052030">
    <property type="entry name" value="Peptidase_M20/M20A_hydrolases"/>
</dbReference>
<dbReference type="InterPro" id="IPR011650">
    <property type="entry name" value="Peptidase_M20_dimer"/>
</dbReference>
<gene>
    <name evidence="2" type="primary">abgB_1</name>
    <name evidence="2" type="ORF">NCTC11088_00919</name>
</gene>
<feature type="domain" description="Peptidase M20 dimerisation" evidence="1">
    <location>
        <begin position="179"/>
        <end position="268"/>
    </location>
</feature>
<dbReference type="GO" id="GO:0071713">
    <property type="term" value="F:para-aminobenzoyl-glutamate hydrolase activity"/>
    <property type="evidence" value="ECO:0007669"/>
    <property type="project" value="TreeGrafter"/>
</dbReference>
<dbReference type="PIRSF" id="PIRSF037227">
    <property type="entry name" value="Aminobenzoyl-glu_utiliz_pB"/>
    <property type="match status" value="1"/>
</dbReference>
<dbReference type="Proteomes" id="UP000254777">
    <property type="component" value="Unassembled WGS sequence"/>
</dbReference>
<dbReference type="InterPro" id="IPR017439">
    <property type="entry name" value="Amidohydrolase"/>
</dbReference>
<dbReference type="GO" id="GO:0005737">
    <property type="term" value="C:cytoplasm"/>
    <property type="evidence" value="ECO:0007669"/>
    <property type="project" value="TreeGrafter"/>
</dbReference>
<organism evidence="2 3">
    <name type="scientific">Peptoniphilus indolicus</name>
    <dbReference type="NCBI Taxonomy" id="33030"/>
    <lineage>
        <taxon>Bacteria</taxon>
        <taxon>Bacillati</taxon>
        <taxon>Bacillota</taxon>
        <taxon>Tissierellia</taxon>
        <taxon>Tissierellales</taxon>
        <taxon>Peptoniphilaceae</taxon>
        <taxon>Peptoniphilus</taxon>
    </lineage>
</organism>
<dbReference type="Gene3D" id="3.30.70.360">
    <property type="match status" value="1"/>
</dbReference>
<protein>
    <submittedName>
        <fullName evidence="2">Aminobenzoyl-glutamate utilization protein B</fullName>
    </submittedName>
</protein>
<dbReference type="NCBIfam" id="TIGR01891">
    <property type="entry name" value="amidohydrolases"/>
    <property type="match status" value="1"/>
</dbReference>
<accession>A0A379DCY9</accession>
<dbReference type="Gene3D" id="3.40.630.10">
    <property type="entry name" value="Zn peptidases"/>
    <property type="match status" value="2"/>
</dbReference>
<dbReference type="RefSeq" id="WP_004820485.1">
    <property type="nucleotide sequence ID" value="NZ_UGTH01000001.1"/>
</dbReference>
<dbReference type="GO" id="GO:0016805">
    <property type="term" value="F:dipeptidase activity"/>
    <property type="evidence" value="ECO:0007669"/>
    <property type="project" value="TreeGrafter"/>
</dbReference>
<evidence type="ECO:0000259" key="1">
    <source>
        <dbReference type="Pfam" id="PF07687"/>
    </source>
</evidence>
<evidence type="ECO:0000313" key="2">
    <source>
        <dbReference type="EMBL" id="SUB75133.1"/>
    </source>
</evidence>
<dbReference type="InterPro" id="IPR017145">
    <property type="entry name" value="Aminobenzoyl-glu_utiliz_pB"/>
</dbReference>
<dbReference type="SUPFAM" id="SSF53187">
    <property type="entry name" value="Zn-dependent exopeptidases"/>
    <property type="match status" value="1"/>
</dbReference>
<dbReference type="EMBL" id="UGTH01000001">
    <property type="protein sequence ID" value="SUB75133.1"/>
    <property type="molecule type" value="Genomic_DNA"/>
</dbReference>